<protein>
    <submittedName>
        <fullName evidence="4">Uncharacterized protein</fullName>
    </submittedName>
</protein>
<accession>A0AAF3FGK2</accession>
<evidence type="ECO:0000313" key="4">
    <source>
        <dbReference type="WBParaSite" id="MBELARI_LOCUS6201"/>
    </source>
</evidence>
<evidence type="ECO:0000256" key="1">
    <source>
        <dbReference type="SAM" id="Phobius"/>
    </source>
</evidence>
<keyword evidence="2" id="KW-0732">Signal</keyword>
<feature type="signal peptide" evidence="2">
    <location>
        <begin position="1"/>
        <end position="18"/>
    </location>
</feature>
<reference evidence="4" key="1">
    <citation type="submission" date="2024-02" db="UniProtKB">
        <authorList>
            <consortium name="WormBaseParasite"/>
        </authorList>
    </citation>
    <scope>IDENTIFICATION</scope>
</reference>
<evidence type="ECO:0000256" key="2">
    <source>
        <dbReference type="SAM" id="SignalP"/>
    </source>
</evidence>
<keyword evidence="1" id="KW-0472">Membrane</keyword>
<sequence length="314" mass="35954">MELNFLIFLLLFLEVVESKALYEWRKGLLLQVNKVYTKRLPPKDSLKFDISLFQSCPQFTMILTTETFDSTRVLFAYSADAATRLQVSVDSTQILPTTGPPPATKDHVECTEKLRKSILMKVERAQFNYRITIDDRTFLRQRQPFDNDLKVFIPQQTTNCCLIRAILYEPEISTDSVLQRRTKFTAGNQGDRFGTGGKVEVIQREETTIPYAHPTLSTFVSDDSEESSYSLYSWTRRINERWITTFFVFGTVFFVFLVVFSVFGVTMFVCLQKTPDDTIDQSVVAASTINTFRSVLSKQSTAKTTNPPPPDETI</sequence>
<dbReference type="WBParaSite" id="MBELARI_LOCUS6201">
    <property type="protein sequence ID" value="MBELARI_LOCUS6201"/>
    <property type="gene ID" value="MBELARI_LOCUS6201"/>
</dbReference>
<proteinExistence type="predicted"/>
<evidence type="ECO:0000313" key="3">
    <source>
        <dbReference type="Proteomes" id="UP000887575"/>
    </source>
</evidence>
<keyword evidence="1" id="KW-0812">Transmembrane</keyword>
<name>A0AAF3FGK2_9BILA</name>
<dbReference type="AlphaFoldDB" id="A0AAF3FGK2"/>
<dbReference type="Proteomes" id="UP000887575">
    <property type="component" value="Unassembled WGS sequence"/>
</dbReference>
<keyword evidence="1" id="KW-1133">Transmembrane helix</keyword>
<feature type="chain" id="PRO_5042166037" evidence="2">
    <location>
        <begin position="19"/>
        <end position="314"/>
    </location>
</feature>
<organism evidence="3 4">
    <name type="scientific">Mesorhabditis belari</name>
    <dbReference type="NCBI Taxonomy" id="2138241"/>
    <lineage>
        <taxon>Eukaryota</taxon>
        <taxon>Metazoa</taxon>
        <taxon>Ecdysozoa</taxon>
        <taxon>Nematoda</taxon>
        <taxon>Chromadorea</taxon>
        <taxon>Rhabditida</taxon>
        <taxon>Rhabditina</taxon>
        <taxon>Rhabditomorpha</taxon>
        <taxon>Rhabditoidea</taxon>
        <taxon>Rhabditidae</taxon>
        <taxon>Mesorhabditinae</taxon>
        <taxon>Mesorhabditis</taxon>
    </lineage>
</organism>
<keyword evidence="3" id="KW-1185">Reference proteome</keyword>
<feature type="transmembrane region" description="Helical" evidence="1">
    <location>
        <begin position="246"/>
        <end position="271"/>
    </location>
</feature>